<dbReference type="GO" id="GO:0003841">
    <property type="term" value="F:1-acylglycerol-3-phosphate O-acyltransferase activity"/>
    <property type="evidence" value="ECO:0007669"/>
    <property type="project" value="UniProtKB-EC"/>
</dbReference>
<evidence type="ECO:0000256" key="3">
    <source>
        <dbReference type="ARBA" id="ARBA00023315"/>
    </source>
</evidence>
<dbReference type="CDD" id="cd07989">
    <property type="entry name" value="LPLAT_AGPAT-like"/>
    <property type="match status" value="1"/>
</dbReference>
<proteinExistence type="predicted"/>
<dbReference type="PANTHER" id="PTHR10434:SF40">
    <property type="entry name" value="1-ACYL-SN-GLYCEROL-3-PHOSPHATE ACYLTRANSFERASE"/>
    <property type="match status" value="1"/>
</dbReference>
<dbReference type="SMART" id="SM00563">
    <property type="entry name" value="PlsC"/>
    <property type="match status" value="1"/>
</dbReference>
<sequence length="269" mass="30595">MPRSNDADDRHELISYTDDIYRTAEGSSHPLRRLFPTLDFYRQFGWNVYQSSRQARAGVYDEQQWSRTSHMVLKSLESVGVRIEIQGVQNIRSLDSPCVFVGNHMSMLETIVLPAIIQPVHNVTFVTKQSLLDYPVFRHILRSRNPVAVSRNNPREDFKVVMTEGKDRLDRGISIVVFPQTTRSATFDPAQFNTIGIKLASRAGVPVIPIALQTDAWGNGRRLKDFGRIDATKVVRFAFGPPISVTGRGEQQHQQVIDFIESKLAQWSR</sequence>
<accession>A0A5C6EPK6</accession>
<keyword evidence="6" id="KW-1185">Reference proteome</keyword>
<keyword evidence="2 5" id="KW-0808">Transferase</keyword>
<evidence type="ECO:0000313" key="5">
    <source>
        <dbReference type="EMBL" id="TWU51032.1"/>
    </source>
</evidence>
<feature type="domain" description="Phospholipid/glycerol acyltransferase" evidence="4">
    <location>
        <begin position="98"/>
        <end position="215"/>
    </location>
</feature>
<dbReference type="OrthoDB" id="9803035at2"/>
<dbReference type="EMBL" id="SJPW01000005">
    <property type="protein sequence ID" value="TWU51032.1"/>
    <property type="molecule type" value="Genomic_DNA"/>
</dbReference>
<dbReference type="GO" id="GO:0006654">
    <property type="term" value="P:phosphatidic acid biosynthetic process"/>
    <property type="evidence" value="ECO:0007669"/>
    <property type="project" value="TreeGrafter"/>
</dbReference>
<dbReference type="RefSeq" id="WP_146459687.1">
    <property type="nucleotide sequence ID" value="NZ_SJPW01000005.1"/>
</dbReference>
<reference evidence="5 6" key="1">
    <citation type="submission" date="2019-02" db="EMBL/GenBank/DDBJ databases">
        <title>Deep-cultivation of Planctomycetes and their phenomic and genomic characterization uncovers novel biology.</title>
        <authorList>
            <person name="Wiegand S."/>
            <person name="Jogler M."/>
            <person name="Boedeker C."/>
            <person name="Pinto D."/>
            <person name="Vollmers J."/>
            <person name="Rivas-Marin E."/>
            <person name="Kohn T."/>
            <person name="Peeters S.H."/>
            <person name="Heuer A."/>
            <person name="Rast P."/>
            <person name="Oberbeckmann S."/>
            <person name="Bunk B."/>
            <person name="Jeske O."/>
            <person name="Meyerdierks A."/>
            <person name="Storesund J.E."/>
            <person name="Kallscheuer N."/>
            <person name="Luecker S."/>
            <person name="Lage O.M."/>
            <person name="Pohl T."/>
            <person name="Merkel B.J."/>
            <person name="Hornburger P."/>
            <person name="Mueller R.-W."/>
            <person name="Bruemmer F."/>
            <person name="Labrenz M."/>
            <person name="Spormann A.M."/>
            <person name="Op Den Camp H."/>
            <person name="Overmann J."/>
            <person name="Amann R."/>
            <person name="Jetten M.S.M."/>
            <person name="Mascher T."/>
            <person name="Medema M.H."/>
            <person name="Devos D.P."/>
            <person name="Kaster A.-K."/>
            <person name="Ovreas L."/>
            <person name="Rohde M."/>
            <person name="Galperin M.Y."/>
            <person name="Jogler C."/>
        </authorList>
    </citation>
    <scope>NUCLEOTIDE SEQUENCE [LARGE SCALE GENOMIC DNA]</scope>
    <source>
        <strain evidence="5 6">Poly51</strain>
    </source>
</reference>
<evidence type="ECO:0000313" key="6">
    <source>
        <dbReference type="Proteomes" id="UP000318288"/>
    </source>
</evidence>
<dbReference type="PANTHER" id="PTHR10434">
    <property type="entry name" value="1-ACYL-SN-GLYCEROL-3-PHOSPHATE ACYLTRANSFERASE"/>
    <property type="match status" value="1"/>
</dbReference>
<protein>
    <submittedName>
        <fullName evidence="5">1-acyl-sn-glycerol-3-phosphate acyltransferase</fullName>
        <ecNumber evidence="5">2.3.1.51</ecNumber>
    </submittedName>
</protein>
<dbReference type="InterPro" id="IPR002123">
    <property type="entry name" value="Plipid/glycerol_acylTrfase"/>
</dbReference>
<name>A0A5C6EPK6_9BACT</name>
<evidence type="ECO:0000256" key="1">
    <source>
        <dbReference type="ARBA" id="ARBA00005189"/>
    </source>
</evidence>
<comment type="caution">
    <text evidence="5">The sequence shown here is derived from an EMBL/GenBank/DDBJ whole genome shotgun (WGS) entry which is preliminary data.</text>
</comment>
<comment type="pathway">
    <text evidence="1">Lipid metabolism.</text>
</comment>
<dbReference type="Pfam" id="PF01553">
    <property type="entry name" value="Acyltransferase"/>
    <property type="match status" value="1"/>
</dbReference>
<organism evidence="5 6">
    <name type="scientific">Rubripirellula tenax</name>
    <dbReference type="NCBI Taxonomy" id="2528015"/>
    <lineage>
        <taxon>Bacteria</taxon>
        <taxon>Pseudomonadati</taxon>
        <taxon>Planctomycetota</taxon>
        <taxon>Planctomycetia</taxon>
        <taxon>Pirellulales</taxon>
        <taxon>Pirellulaceae</taxon>
        <taxon>Rubripirellula</taxon>
    </lineage>
</organism>
<dbReference type="SUPFAM" id="SSF69593">
    <property type="entry name" value="Glycerol-3-phosphate (1)-acyltransferase"/>
    <property type="match status" value="1"/>
</dbReference>
<evidence type="ECO:0000256" key="2">
    <source>
        <dbReference type="ARBA" id="ARBA00022679"/>
    </source>
</evidence>
<gene>
    <name evidence="5" type="primary">plsC</name>
    <name evidence="5" type="ORF">Poly51_43260</name>
</gene>
<evidence type="ECO:0000259" key="4">
    <source>
        <dbReference type="SMART" id="SM00563"/>
    </source>
</evidence>
<dbReference type="EC" id="2.3.1.51" evidence="5"/>
<dbReference type="AlphaFoldDB" id="A0A5C6EPK6"/>
<dbReference type="Proteomes" id="UP000318288">
    <property type="component" value="Unassembled WGS sequence"/>
</dbReference>
<keyword evidence="3 5" id="KW-0012">Acyltransferase</keyword>